<protein>
    <submittedName>
        <fullName evidence="4">Phage tail protein</fullName>
    </submittedName>
</protein>
<evidence type="ECO:0000313" key="5">
    <source>
        <dbReference type="Proteomes" id="UP000624159"/>
    </source>
</evidence>
<dbReference type="InterPro" id="IPR005068">
    <property type="entry name" value="Phage_lambda_Stf-r2"/>
</dbReference>
<dbReference type="Proteomes" id="UP000624159">
    <property type="component" value="Unassembled WGS sequence"/>
</dbReference>
<evidence type="ECO:0000259" key="3">
    <source>
        <dbReference type="Pfam" id="PF12571"/>
    </source>
</evidence>
<sequence length="755" mass="80183">MTKYKAIVTTAGAAKIAAASAGGKQLKIVQMAVGDGGGKLPTPAPTQTQLVNERYRAALNDLDIVKTSKNSIVAELIIPATVGGFWLREMGLYDEDGALIAVGNMAESYKPKLEEGSGRTQTLRMILIVSSTDAIQVIAGDDTVLATKDFVAGAIAEHEQSRNHPDASTTAKGFVMLSSATNSPDETKAITPAALKKVNDATLKKTANLSDVQNKETARRNLALGTAATRNVGTAAGQLMTADDIERRYLKLTGGTVKKLVVNSGNSNGDGTPLMVEGAEHTPLVLSRTNDQPNLAIGFQRAGLPFLRFGVGTDNEPRWGINANNTSNARIYTTDNPPTAQETGALTDGEAVKKYALRSIKVNGKPLSADVNLLAGDVNAWNKTEADARYLQVTGGKATGAVNFTAGIELGNTTNTLEPGNDGASYNNCNVLLKSWQGIGFYNTCKLGTQGITGYINVRGGDLRMVRNITADGQMIEAGKRVYSPNNPPKAGDVGAVAKSGDTMQGALNAPNYATLPDVYPEGSGAWVSQLDSKAPYYQPLFQWDVQTGGHYVPLVKGKSFRKGRGWPTAVSFGYLLPGQDGHAHPVIHAKGDNEGECIWEFNTFTGNISSSRVGEFATKQWVNTHCPFPVGYVMLMGNDSDPNVIYPGTKWQDLNGTGYDGRVISLGYDAMGIGGSNHVKIGAHNLPDHSHKGGMNAPGAGYDTMVTGTDNDGRYKLGMTINTLTDGSGNEHVRNDPLDVTNAYVHLRGWMRVG</sequence>
<organism evidence="4 5">
    <name type="scientific">Serratia rubidaea</name>
    <name type="common">Serratia marinorubra</name>
    <dbReference type="NCBI Taxonomy" id="61652"/>
    <lineage>
        <taxon>Bacteria</taxon>
        <taxon>Pseudomonadati</taxon>
        <taxon>Pseudomonadota</taxon>
        <taxon>Gammaproteobacteria</taxon>
        <taxon>Enterobacterales</taxon>
        <taxon>Yersiniaceae</taxon>
        <taxon>Serratia</taxon>
    </lineage>
</organism>
<keyword evidence="5" id="KW-1185">Reference proteome</keyword>
<dbReference type="PANTHER" id="PTHR35191:SF1">
    <property type="entry name" value="PROPHAGE SIDE TAIL FIBER PROTEIN HOMOLOG STFQ-RELATED"/>
    <property type="match status" value="1"/>
</dbReference>
<evidence type="ECO:0000256" key="2">
    <source>
        <dbReference type="ARBA" id="ARBA00022581"/>
    </source>
</evidence>
<dbReference type="InterPro" id="IPR022225">
    <property type="entry name" value="Phage_tail_fibre_N"/>
</dbReference>
<dbReference type="InterPro" id="IPR051934">
    <property type="entry name" value="Phage_Tail_Fiber_Structural"/>
</dbReference>
<gene>
    <name evidence="4" type="ORF">I5U13_11170</name>
</gene>
<reference evidence="4 5" key="1">
    <citation type="submission" date="2020-11" db="EMBL/GenBank/DDBJ databases">
        <title>Enhanced detection system for hospital associated transmission using whole genome sequencing surveillance.</title>
        <authorList>
            <person name="Harrison L.H."/>
            <person name="Van Tyne D."/>
            <person name="Marsh J.W."/>
            <person name="Griffith M.P."/>
            <person name="Snyder D.J."/>
            <person name="Cooper V.S."/>
            <person name="Mustapha M."/>
        </authorList>
    </citation>
    <scope>NUCLEOTIDE SEQUENCE [LARGE SCALE GENOMIC DNA]</scope>
    <source>
        <strain evidence="4 5">SER00230</strain>
    </source>
</reference>
<feature type="domain" description="Phage tail fibre protein N-terminal" evidence="3">
    <location>
        <begin position="2"/>
        <end position="148"/>
    </location>
</feature>
<proteinExistence type="predicted"/>
<dbReference type="Pfam" id="PF03406">
    <property type="entry name" value="Phage_fiber_2"/>
    <property type="match status" value="1"/>
</dbReference>
<evidence type="ECO:0000256" key="1">
    <source>
        <dbReference type="ARBA" id="ARBA00004328"/>
    </source>
</evidence>
<accession>A0ABS0MF71</accession>
<dbReference type="EMBL" id="JADULK010000005">
    <property type="protein sequence ID" value="MBH1930214.1"/>
    <property type="molecule type" value="Genomic_DNA"/>
</dbReference>
<comment type="subcellular location">
    <subcellularLocation>
        <location evidence="1">Virion</location>
    </subcellularLocation>
</comment>
<dbReference type="PANTHER" id="PTHR35191">
    <property type="entry name" value="PROPHAGE SIDE TAIL FIBER PROTEIN HOMOLOG STFQ-RELATED"/>
    <property type="match status" value="1"/>
</dbReference>
<dbReference type="Pfam" id="PF12571">
    <property type="entry name" value="Phage_tail_fib"/>
    <property type="match status" value="1"/>
</dbReference>
<keyword evidence="2" id="KW-0945">Host-virus interaction</keyword>
<comment type="caution">
    <text evidence="4">The sequence shown here is derived from an EMBL/GenBank/DDBJ whole genome shotgun (WGS) entry which is preliminary data.</text>
</comment>
<evidence type="ECO:0000313" key="4">
    <source>
        <dbReference type="EMBL" id="MBH1930214.1"/>
    </source>
</evidence>
<dbReference type="RefSeq" id="WP_197663935.1">
    <property type="nucleotide sequence ID" value="NZ_JADULK010000005.1"/>
</dbReference>
<name>A0ABS0MF71_SERRU</name>